<feature type="chain" id="PRO_5045054053" evidence="3">
    <location>
        <begin position="24"/>
        <end position="477"/>
    </location>
</feature>
<proteinExistence type="predicted"/>
<dbReference type="EMBL" id="JARESE010000028">
    <property type="protein sequence ID" value="MDE8651892.1"/>
    <property type="molecule type" value="Genomic_DNA"/>
</dbReference>
<name>A0ABT5WPC5_9SPHN</name>
<keyword evidence="2" id="KW-1133">Transmembrane helix</keyword>
<feature type="signal peptide" evidence="3">
    <location>
        <begin position="1"/>
        <end position="23"/>
    </location>
</feature>
<keyword evidence="2" id="KW-0472">Membrane</keyword>
<evidence type="ECO:0000313" key="5">
    <source>
        <dbReference type="Proteomes" id="UP001216253"/>
    </source>
</evidence>
<gene>
    <name evidence="4" type="ORF">PYV00_09185</name>
</gene>
<evidence type="ECO:0000256" key="3">
    <source>
        <dbReference type="SAM" id="SignalP"/>
    </source>
</evidence>
<feature type="compositionally biased region" description="Polar residues" evidence="1">
    <location>
        <begin position="388"/>
        <end position="402"/>
    </location>
</feature>
<dbReference type="Proteomes" id="UP001216253">
    <property type="component" value="Unassembled WGS sequence"/>
</dbReference>
<evidence type="ECO:0000256" key="2">
    <source>
        <dbReference type="SAM" id="Phobius"/>
    </source>
</evidence>
<sequence length="477" mass="50295">MMRVLLLLGLVFGLVVFPTAASAQQCTGYNCDGKRDIGQALANTLRANLERTGHTDQDIADAMSALEAYVRNLAQTSWLALARVLGFPTGSSLGAGGRDSAYCIENPDALICTATGGGWSGGGAQFGWNCDALDFSIDEKNNLIAPAMNLPNPKAIAYETPLWIAPNTDNHLNTTDAFSALKVGIHMYNLTQDYDKRYAPMFINVNAALKGVLASYPAHYSNGVLVNSAVKSFASGRNSRAWPGDIPPGTGDCEPGIAVGAFELHYQGCASPPDEWAIPLSGIVPLNQIGLWSKGNQEAGACPIDPELIRWLTEHAWKGACETAGYTGPACGPIEIEDVRTGGETPTIRETGDTPVIPEPNDTPSEPAVDPTGEPTGEPSGGSSGSPDWTNPNVGAPSVTSPSASSLVDKAFDWFPELPSIEIDLGGAECPTYSADFFGHELVLDSHCPFIEQNRATISAIMIVIFTIAAAAIVLRA</sequence>
<evidence type="ECO:0000256" key="1">
    <source>
        <dbReference type="SAM" id="MobiDB-lite"/>
    </source>
</evidence>
<comment type="caution">
    <text evidence="4">The sequence shown here is derived from an EMBL/GenBank/DDBJ whole genome shotgun (WGS) entry which is preliminary data.</text>
</comment>
<keyword evidence="2" id="KW-0812">Transmembrane</keyword>
<organism evidence="4 5">
    <name type="scientific">Novosphingobium album</name>
    <name type="common">ex Liu et al. 2023</name>
    <dbReference type="NCBI Taxonomy" id="3031130"/>
    <lineage>
        <taxon>Bacteria</taxon>
        <taxon>Pseudomonadati</taxon>
        <taxon>Pseudomonadota</taxon>
        <taxon>Alphaproteobacteria</taxon>
        <taxon>Sphingomonadales</taxon>
        <taxon>Sphingomonadaceae</taxon>
        <taxon>Novosphingobium</taxon>
    </lineage>
</organism>
<reference evidence="4 5" key="1">
    <citation type="submission" date="2023-03" db="EMBL/GenBank/DDBJ databases">
        <title>NovoSphingobium album sp. nov. isolated from polycyclic aromatic hydrocarbons- and heavy-metal polluted soil.</title>
        <authorList>
            <person name="Liu Z."/>
            <person name="Wang K."/>
        </authorList>
    </citation>
    <scope>NUCLEOTIDE SEQUENCE [LARGE SCALE GENOMIC DNA]</scope>
    <source>
        <strain evidence="4 5">H3SJ31-1</strain>
    </source>
</reference>
<evidence type="ECO:0000313" key="4">
    <source>
        <dbReference type="EMBL" id="MDE8651892.1"/>
    </source>
</evidence>
<keyword evidence="3" id="KW-0732">Signal</keyword>
<keyword evidence="5" id="KW-1185">Reference proteome</keyword>
<accession>A0ABT5WPC5</accession>
<feature type="region of interest" description="Disordered" evidence="1">
    <location>
        <begin position="330"/>
        <end position="402"/>
    </location>
</feature>
<protein>
    <submittedName>
        <fullName evidence="4">Uncharacterized protein</fullName>
    </submittedName>
</protein>
<feature type="transmembrane region" description="Helical" evidence="2">
    <location>
        <begin position="456"/>
        <end position="475"/>
    </location>
</feature>